<keyword evidence="5" id="KW-1185">Reference proteome</keyword>
<evidence type="ECO:0000256" key="1">
    <source>
        <dbReference type="ARBA" id="ARBA00006484"/>
    </source>
</evidence>
<dbReference type="PRINTS" id="PR00081">
    <property type="entry name" value="GDHRDH"/>
</dbReference>
<dbReference type="InterPro" id="IPR002347">
    <property type="entry name" value="SDR_fam"/>
</dbReference>
<dbReference type="Proteomes" id="UP001165378">
    <property type="component" value="Unassembled WGS sequence"/>
</dbReference>
<accession>A0AA41TYD7</accession>
<dbReference type="RefSeq" id="WP_235050125.1">
    <property type="nucleotide sequence ID" value="NZ_JAKFHA010000001.1"/>
</dbReference>
<dbReference type="Gene3D" id="3.40.50.720">
    <property type="entry name" value="NAD(P)-binding Rossmann-like Domain"/>
    <property type="match status" value="1"/>
</dbReference>
<sequence length="274" mass="28459">MSDKRFAGRRALVTGASRGIGAALAERLAAEGADVAITARSLDTASKLPGTLAEVGARLAAYGGKVALIGADLTDEADRDRIVPDAEAQLGGPLDILVNNAAMGVYAPLLDYPLRRARLHYEVNVIAPLHLAQTVIPGMRERGEGWIVNLSSASAKLWDGPPFTLGGTGTDITIYGSSKAALNKVTNGLGAQLHGTGVRVNTVEPRAAVMSEGARELVGHIVSDDQIESMEEMVEGTLALCDCPADMTGGIRVSLDLIAELGLTVRNLDGSVPA</sequence>
<dbReference type="PRINTS" id="PR00080">
    <property type="entry name" value="SDRFAMILY"/>
</dbReference>
<dbReference type="PANTHER" id="PTHR43669">
    <property type="entry name" value="5-KETO-D-GLUCONATE 5-REDUCTASE"/>
    <property type="match status" value="1"/>
</dbReference>
<evidence type="ECO:0000256" key="3">
    <source>
        <dbReference type="RuleBase" id="RU000363"/>
    </source>
</evidence>
<gene>
    <name evidence="4" type="ORF">LZ495_02345</name>
</gene>
<evidence type="ECO:0000313" key="4">
    <source>
        <dbReference type="EMBL" id="MCF2526065.1"/>
    </source>
</evidence>
<dbReference type="AlphaFoldDB" id="A0AA41TYD7"/>
<proteinExistence type="inferred from homology"/>
<dbReference type="Pfam" id="PF00106">
    <property type="entry name" value="adh_short"/>
    <property type="match status" value="1"/>
</dbReference>
<evidence type="ECO:0000256" key="2">
    <source>
        <dbReference type="ARBA" id="ARBA00023002"/>
    </source>
</evidence>
<name>A0AA41TYD7_9ACTN</name>
<keyword evidence="2" id="KW-0560">Oxidoreductase</keyword>
<protein>
    <submittedName>
        <fullName evidence="4">SDR family NAD(P)-dependent oxidoreductase</fullName>
    </submittedName>
</protein>
<comment type="similarity">
    <text evidence="1 3">Belongs to the short-chain dehydrogenases/reductases (SDR) family.</text>
</comment>
<comment type="caution">
    <text evidence="4">The sequence shown here is derived from an EMBL/GenBank/DDBJ whole genome shotgun (WGS) entry which is preliminary data.</text>
</comment>
<reference evidence="4" key="1">
    <citation type="submission" date="2022-01" db="EMBL/GenBank/DDBJ databases">
        <title>Genome-Based Taxonomic Classification of the Phylum Actinobacteria.</title>
        <authorList>
            <person name="Gao Y."/>
        </authorList>
    </citation>
    <scope>NUCLEOTIDE SEQUENCE</scope>
    <source>
        <strain evidence="4">KLBMP 8922</strain>
    </source>
</reference>
<dbReference type="SUPFAM" id="SSF51735">
    <property type="entry name" value="NAD(P)-binding Rossmann-fold domains"/>
    <property type="match status" value="1"/>
</dbReference>
<dbReference type="EMBL" id="JAKFHA010000001">
    <property type="protein sequence ID" value="MCF2526065.1"/>
    <property type="molecule type" value="Genomic_DNA"/>
</dbReference>
<dbReference type="PANTHER" id="PTHR43669:SF3">
    <property type="entry name" value="ALCOHOL DEHYDROGENASE, PUTATIVE (AFU_ORTHOLOGUE AFUA_3G03445)-RELATED"/>
    <property type="match status" value="1"/>
</dbReference>
<evidence type="ECO:0000313" key="5">
    <source>
        <dbReference type="Proteomes" id="UP001165378"/>
    </source>
</evidence>
<dbReference type="GO" id="GO:0016491">
    <property type="term" value="F:oxidoreductase activity"/>
    <property type="evidence" value="ECO:0007669"/>
    <property type="project" value="UniProtKB-KW"/>
</dbReference>
<organism evidence="4 5">
    <name type="scientific">Yinghuangia soli</name>
    <dbReference type="NCBI Taxonomy" id="2908204"/>
    <lineage>
        <taxon>Bacteria</taxon>
        <taxon>Bacillati</taxon>
        <taxon>Actinomycetota</taxon>
        <taxon>Actinomycetes</taxon>
        <taxon>Kitasatosporales</taxon>
        <taxon>Streptomycetaceae</taxon>
        <taxon>Yinghuangia</taxon>
    </lineage>
</organism>
<dbReference type="InterPro" id="IPR036291">
    <property type="entry name" value="NAD(P)-bd_dom_sf"/>
</dbReference>